<dbReference type="EMBL" id="VYZN01000012">
    <property type="protein sequence ID" value="KAE9541814.1"/>
    <property type="molecule type" value="Genomic_DNA"/>
</dbReference>
<gene>
    <name evidence="1" type="ORF">AGLY_003805</name>
</gene>
<sequence length="227" mass="26865">MRFELTADLGHLRFYPKSIKEIIQNVSQRYFIIFKFQQYNSPTNYVYTSARVMHYKQAKCSESFDKLSKQELGPDLYPPRILRNSERSDEYIDFTMMCVFFLCACRQHLEHPSLKRKLNLVGTLGGQNVDKIFLALSKYLKIVYKINIKNCAFNLNSGVFRPLKYKPPISPTVRNSLNFKVIIIICRRNEIKSMTNYKLLEILKYVISNRKLTILHKYKKNKQLNNL</sequence>
<proteinExistence type="predicted"/>
<evidence type="ECO:0000313" key="2">
    <source>
        <dbReference type="Proteomes" id="UP000475862"/>
    </source>
</evidence>
<evidence type="ECO:0000313" key="1">
    <source>
        <dbReference type="EMBL" id="KAE9541814.1"/>
    </source>
</evidence>
<accession>A0A6G0U1R2</accession>
<dbReference type="AlphaFoldDB" id="A0A6G0U1R2"/>
<reference evidence="1 2" key="1">
    <citation type="submission" date="2019-08" db="EMBL/GenBank/DDBJ databases">
        <title>The genome of the soybean aphid Biotype 1, its phylome, world population structure and adaptation to the North American continent.</title>
        <authorList>
            <person name="Giordano R."/>
            <person name="Donthu R.K."/>
            <person name="Hernandez A.G."/>
            <person name="Wright C.L."/>
            <person name="Zimin A.V."/>
        </authorList>
    </citation>
    <scope>NUCLEOTIDE SEQUENCE [LARGE SCALE GENOMIC DNA]</scope>
    <source>
        <tissue evidence="1">Whole aphids</tissue>
    </source>
</reference>
<keyword evidence="2" id="KW-1185">Reference proteome</keyword>
<dbReference type="Proteomes" id="UP000475862">
    <property type="component" value="Unassembled WGS sequence"/>
</dbReference>
<organism evidence="1 2">
    <name type="scientific">Aphis glycines</name>
    <name type="common">Soybean aphid</name>
    <dbReference type="NCBI Taxonomy" id="307491"/>
    <lineage>
        <taxon>Eukaryota</taxon>
        <taxon>Metazoa</taxon>
        <taxon>Ecdysozoa</taxon>
        <taxon>Arthropoda</taxon>
        <taxon>Hexapoda</taxon>
        <taxon>Insecta</taxon>
        <taxon>Pterygota</taxon>
        <taxon>Neoptera</taxon>
        <taxon>Paraneoptera</taxon>
        <taxon>Hemiptera</taxon>
        <taxon>Sternorrhyncha</taxon>
        <taxon>Aphidomorpha</taxon>
        <taxon>Aphidoidea</taxon>
        <taxon>Aphididae</taxon>
        <taxon>Aphidini</taxon>
        <taxon>Aphis</taxon>
        <taxon>Aphis</taxon>
    </lineage>
</organism>
<protein>
    <submittedName>
        <fullName evidence="1">Uncharacterized protein</fullName>
    </submittedName>
</protein>
<name>A0A6G0U1R2_APHGL</name>
<comment type="caution">
    <text evidence="1">The sequence shown here is derived from an EMBL/GenBank/DDBJ whole genome shotgun (WGS) entry which is preliminary data.</text>
</comment>